<evidence type="ECO:0000256" key="4">
    <source>
        <dbReference type="HAMAP-Rule" id="MF_00434"/>
    </source>
</evidence>
<keyword evidence="3 4" id="KW-0456">Lyase</keyword>
<dbReference type="InterPro" id="IPR050376">
    <property type="entry name" value="Pterin-4-alpha-carb_dehyd"/>
</dbReference>
<dbReference type="EC" id="4.2.1.96" evidence="4"/>
<gene>
    <name evidence="5" type="ORF">H2LOC_020745</name>
</gene>
<geneLocation type="plasmid" evidence="5">
    <name>unnamed1</name>
</geneLocation>
<dbReference type="GO" id="GO:0008124">
    <property type="term" value="F:4-alpha-hydroxytetrahydrobiopterin dehydratase activity"/>
    <property type="evidence" value="ECO:0007669"/>
    <property type="project" value="UniProtKB-UniRule"/>
</dbReference>
<name>A0A6B8KMR8_9HYPH</name>
<evidence type="ECO:0000313" key="5">
    <source>
        <dbReference type="EMBL" id="QGM48223.1"/>
    </source>
</evidence>
<comment type="catalytic activity">
    <reaction evidence="1 4">
        <text>(4aS,6R)-4a-hydroxy-L-erythro-5,6,7,8-tetrahydrobiopterin = (6R)-L-erythro-6,7-dihydrobiopterin + H2O</text>
        <dbReference type="Rhea" id="RHEA:11920"/>
        <dbReference type="ChEBI" id="CHEBI:15377"/>
        <dbReference type="ChEBI" id="CHEBI:15642"/>
        <dbReference type="ChEBI" id="CHEBI:43120"/>
        <dbReference type="EC" id="4.2.1.96"/>
    </reaction>
</comment>
<protein>
    <recommendedName>
        <fullName evidence="4">Putative pterin-4-alpha-carbinolamine dehydratase</fullName>
        <shortName evidence="4">PHS</shortName>
        <ecNumber evidence="4">4.2.1.96</ecNumber>
    </recommendedName>
    <alternativeName>
        <fullName evidence="4">4-alpha-hydroxy-tetrahydropterin dehydratase</fullName>
    </alternativeName>
    <alternativeName>
        <fullName evidence="4">Pterin carbinolamine dehydratase</fullName>
        <shortName evidence="4">PCD</shortName>
    </alternativeName>
</protein>
<dbReference type="RefSeq" id="WP_136498110.1">
    <property type="nucleotide sequence ID" value="NZ_CP046053.1"/>
</dbReference>
<evidence type="ECO:0000256" key="3">
    <source>
        <dbReference type="ARBA" id="ARBA00023239"/>
    </source>
</evidence>
<dbReference type="HAMAP" id="MF_00434">
    <property type="entry name" value="Pterin_4_alpha"/>
    <property type="match status" value="1"/>
</dbReference>
<evidence type="ECO:0000256" key="1">
    <source>
        <dbReference type="ARBA" id="ARBA00001554"/>
    </source>
</evidence>
<evidence type="ECO:0000256" key="2">
    <source>
        <dbReference type="ARBA" id="ARBA00006472"/>
    </source>
</evidence>
<keyword evidence="6" id="KW-1185">Reference proteome</keyword>
<dbReference type="GO" id="GO:0006729">
    <property type="term" value="P:tetrahydrobiopterin biosynthetic process"/>
    <property type="evidence" value="ECO:0007669"/>
    <property type="project" value="InterPro"/>
</dbReference>
<dbReference type="InterPro" id="IPR001533">
    <property type="entry name" value="Pterin_deHydtase"/>
</dbReference>
<dbReference type="InterPro" id="IPR036428">
    <property type="entry name" value="PCD_sf"/>
</dbReference>
<dbReference type="PANTHER" id="PTHR42805">
    <property type="entry name" value="PTERIN-4-ALPHA-CARBINOLAMINE DEHYDRATASE-RELATED"/>
    <property type="match status" value="1"/>
</dbReference>
<dbReference type="AlphaFoldDB" id="A0A6B8KMR8"/>
<dbReference type="Proteomes" id="UP000309061">
    <property type="component" value="Plasmid unnamed1"/>
</dbReference>
<reference evidence="5 6" key="1">
    <citation type="submission" date="2019-11" db="EMBL/GenBank/DDBJ databases">
        <title>The genome sequence of Methylocystis heyeri.</title>
        <authorList>
            <person name="Oshkin I.Y."/>
            <person name="Miroshnikov K."/>
            <person name="Dedysh S.N."/>
        </authorList>
    </citation>
    <scope>NUCLEOTIDE SEQUENCE [LARGE SCALE GENOMIC DNA]</scope>
    <source>
        <strain evidence="5 6">H2</strain>
        <plasmid evidence="5 6">unnamed1</plasmid>
    </source>
</reference>
<proteinExistence type="inferred from homology"/>
<comment type="similarity">
    <text evidence="2 4">Belongs to the pterin-4-alpha-carbinolamine dehydratase family.</text>
</comment>
<keyword evidence="5" id="KW-0614">Plasmid</keyword>
<dbReference type="KEGG" id="mhey:H2LOC_020745"/>
<dbReference type="SUPFAM" id="SSF55248">
    <property type="entry name" value="PCD-like"/>
    <property type="match status" value="1"/>
</dbReference>
<dbReference type="Pfam" id="PF01329">
    <property type="entry name" value="Pterin_4a"/>
    <property type="match status" value="1"/>
</dbReference>
<dbReference type="OrthoDB" id="9794987at2"/>
<dbReference type="Gene3D" id="3.30.1360.20">
    <property type="entry name" value="Transcriptional coactivator/pterin dehydratase"/>
    <property type="match status" value="1"/>
</dbReference>
<dbReference type="EMBL" id="CP046053">
    <property type="protein sequence ID" value="QGM48223.1"/>
    <property type="molecule type" value="Genomic_DNA"/>
</dbReference>
<evidence type="ECO:0000313" key="6">
    <source>
        <dbReference type="Proteomes" id="UP000309061"/>
    </source>
</evidence>
<accession>A0A6B8KMR8</accession>
<dbReference type="CDD" id="cd00913">
    <property type="entry name" value="PCD_DCoH_subfamily_a"/>
    <property type="match status" value="1"/>
</dbReference>
<organism evidence="5 6">
    <name type="scientific">Methylocystis heyeri</name>
    <dbReference type="NCBI Taxonomy" id="391905"/>
    <lineage>
        <taxon>Bacteria</taxon>
        <taxon>Pseudomonadati</taxon>
        <taxon>Pseudomonadota</taxon>
        <taxon>Alphaproteobacteria</taxon>
        <taxon>Hyphomicrobiales</taxon>
        <taxon>Methylocystaceae</taxon>
        <taxon>Methylocystis</taxon>
    </lineage>
</organism>
<dbReference type="PANTHER" id="PTHR42805:SF1">
    <property type="entry name" value="PTERIN-4-ALPHA-CARBINOLAMINE DEHYDRATASE-RELATED"/>
    <property type="match status" value="1"/>
</dbReference>
<sequence length="122" mass="13915">MTTALADKTCTPCRGGIPPLEREEAEALRANCKDWELPDDGHRIERKFHFTNFREALNFVEGVGELAEAERHHPEICFGWGYAKVSLQTKKIKGLHENDFIMAVKIDRLFDSTRASVADRNK</sequence>